<dbReference type="AlphaFoldDB" id="A0AAN8F9D3"/>
<feature type="transmembrane region" description="Helical" evidence="1">
    <location>
        <begin position="141"/>
        <end position="160"/>
    </location>
</feature>
<accession>A0AAN8F9D3</accession>
<organism evidence="2 3">
    <name type="scientific">Trichostrongylus colubriformis</name>
    <name type="common">Black scour worm</name>
    <dbReference type="NCBI Taxonomy" id="6319"/>
    <lineage>
        <taxon>Eukaryota</taxon>
        <taxon>Metazoa</taxon>
        <taxon>Ecdysozoa</taxon>
        <taxon>Nematoda</taxon>
        <taxon>Chromadorea</taxon>
        <taxon>Rhabditida</taxon>
        <taxon>Rhabditina</taxon>
        <taxon>Rhabditomorpha</taxon>
        <taxon>Strongyloidea</taxon>
        <taxon>Trichostrongylidae</taxon>
        <taxon>Trichostrongylus</taxon>
    </lineage>
</organism>
<name>A0AAN8F9D3_TRICO</name>
<keyword evidence="1" id="KW-0472">Membrane</keyword>
<feature type="non-terminal residue" evidence="2">
    <location>
        <position position="1"/>
    </location>
</feature>
<feature type="transmembrane region" description="Helical" evidence="1">
    <location>
        <begin position="117"/>
        <end position="135"/>
    </location>
</feature>
<evidence type="ECO:0000313" key="2">
    <source>
        <dbReference type="EMBL" id="KAK5975480.1"/>
    </source>
</evidence>
<reference evidence="2 3" key="1">
    <citation type="submission" date="2019-10" db="EMBL/GenBank/DDBJ databases">
        <title>Assembly and Annotation for the nematode Trichostrongylus colubriformis.</title>
        <authorList>
            <person name="Martin J."/>
        </authorList>
    </citation>
    <scope>NUCLEOTIDE SEQUENCE [LARGE SCALE GENOMIC DNA]</scope>
    <source>
        <strain evidence="2">G859</strain>
        <tissue evidence="2">Whole worm</tissue>
    </source>
</reference>
<evidence type="ECO:0000313" key="3">
    <source>
        <dbReference type="Proteomes" id="UP001331761"/>
    </source>
</evidence>
<protein>
    <submittedName>
        <fullName evidence="2">Uncharacterized protein</fullName>
    </submittedName>
</protein>
<gene>
    <name evidence="2" type="ORF">GCK32_017706</name>
</gene>
<keyword evidence="3" id="KW-1185">Reference proteome</keyword>
<feature type="transmembrane region" description="Helical" evidence="1">
    <location>
        <begin position="29"/>
        <end position="51"/>
    </location>
</feature>
<proteinExistence type="predicted"/>
<sequence>SNSLVDFDKPEGLLPIDEGSSQTLKIRSAISVLIPATFQCIGAIAGFWPLAKRNRKSFQIIHITFSALAVLQWMPSVHAVAIEINQTFVQIHEWYHMKASPALANQSSLYSFALREVIVATYALLASVFFFVAAVQRQYGLVLASTIIQIICLVALSQLLSPSRLSAVLVNSRVLTIDNSSYPVAQVKYVCWFLP</sequence>
<dbReference type="Proteomes" id="UP001331761">
    <property type="component" value="Unassembled WGS sequence"/>
</dbReference>
<keyword evidence="1" id="KW-0812">Transmembrane</keyword>
<keyword evidence="1" id="KW-1133">Transmembrane helix</keyword>
<dbReference type="EMBL" id="WIXE01012988">
    <property type="protein sequence ID" value="KAK5975480.1"/>
    <property type="molecule type" value="Genomic_DNA"/>
</dbReference>
<comment type="caution">
    <text evidence="2">The sequence shown here is derived from an EMBL/GenBank/DDBJ whole genome shotgun (WGS) entry which is preliminary data.</text>
</comment>
<evidence type="ECO:0000256" key="1">
    <source>
        <dbReference type="SAM" id="Phobius"/>
    </source>
</evidence>